<evidence type="ECO:0000256" key="1">
    <source>
        <dbReference type="ARBA" id="ARBA00008775"/>
    </source>
</evidence>
<dbReference type="Pfam" id="PF02342">
    <property type="entry name" value="TerD"/>
    <property type="match status" value="1"/>
</dbReference>
<gene>
    <name evidence="4" type="ORF">BOX37_16570</name>
</gene>
<feature type="compositionally biased region" description="Pro residues" evidence="2">
    <location>
        <begin position="179"/>
        <end position="194"/>
    </location>
</feature>
<feature type="region of interest" description="Disordered" evidence="2">
    <location>
        <begin position="170"/>
        <end position="227"/>
    </location>
</feature>
<evidence type="ECO:0000259" key="3">
    <source>
        <dbReference type="Pfam" id="PF02342"/>
    </source>
</evidence>
<organism evidence="4 5">
    <name type="scientific">Nocardia mangyaensis</name>
    <dbReference type="NCBI Taxonomy" id="2213200"/>
    <lineage>
        <taxon>Bacteria</taxon>
        <taxon>Bacillati</taxon>
        <taxon>Actinomycetota</taxon>
        <taxon>Actinomycetes</taxon>
        <taxon>Mycobacteriales</taxon>
        <taxon>Nocardiaceae</taxon>
        <taxon>Nocardia</taxon>
    </lineage>
</organism>
<dbReference type="EMBL" id="CP018082">
    <property type="protein sequence ID" value="APE35291.1"/>
    <property type="molecule type" value="Genomic_DNA"/>
</dbReference>
<evidence type="ECO:0000256" key="2">
    <source>
        <dbReference type="SAM" id="MobiDB-lite"/>
    </source>
</evidence>
<keyword evidence="5" id="KW-1185">Reference proteome</keyword>
<dbReference type="InterPro" id="IPR051324">
    <property type="entry name" value="Stress/Tellurium_Resist"/>
</dbReference>
<dbReference type="OrthoDB" id="179721at2"/>
<feature type="domain" description="TerD" evidence="3">
    <location>
        <begin position="32"/>
        <end position="163"/>
    </location>
</feature>
<dbReference type="Proteomes" id="UP000183810">
    <property type="component" value="Chromosome"/>
</dbReference>
<comment type="similarity">
    <text evidence="1">Belongs to the CAPAB/TerDEXZ family.</text>
</comment>
<dbReference type="CDD" id="cd06974">
    <property type="entry name" value="TerD_like"/>
    <property type="match status" value="1"/>
</dbReference>
<dbReference type="Gene3D" id="2.60.60.30">
    <property type="entry name" value="sav2460 like domains"/>
    <property type="match status" value="1"/>
</dbReference>
<proteinExistence type="inferred from homology"/>
<reference evidence="4" key="1">
    <citation type="submission" date="2016-11" db="EMBL/GenBank/DDBJ databases">
        <authorList>
            <person name="Jaros S."/>
            <person name="Januszkiewicz K."/>
            <person name="Wedrychowicz H."/>
        </authorList>
    </citation>
    <scope>NUCLEOTIDE SEQUENCE [LARGE SCALE GENOMIC DNA]</scope>
    <source>
        <strain evidence="4">Y48</strain>
    </source>
</reference>
<sequence>MSQTAATVGEVAKGSKTDLVDGRYTVRLDLAAPAGAVDVSAVLVTADGKVRSDADFVFFNNPSAPGVQMESDAVVSVDLSALPADIHRVVIAGSTEAQGIRFGEVTGLRISIAGASQSLTFVPPGLDTETVLQAVALYRRGSGWRLDAVGQGYSAGLAAFATEHGISVEEEPAEATAPSPQPAAPQHPVPPQPVGAPQHPGQPPRYGAQQQAHAAAPHQVPPASAPAIDLRKVDVVLTKDSPSRRASIDLRKGDPGYVLTVGLEWDGRGAKYDQHGRVTQFGTGDLDVYFFCRNEITGDYVVISGEKGHQGDLNTWPFMHHQGDSRGPGANNLPATEQVIVRPTENGDLLLNVYQSVDNGAGAIDKFGNPRVRVRYGRPGPDGLPGPDADQITVVIGNGKNSFWATVAHIDVREGILTVDGTVQYSRAFSERMPVLDTAGNWVRSAKNGPVGRSKKSNGLGLSSYSGRCPDPR</sequence>
<dbReference type="PANTHER" id="PTHR32097:SF4">
    <property type="entry name" value="GENERAL STRESS PROTEIN 16U"/>
    <property type="match status" value="1"/>
</dbReference>
<evidence type="ECO:0000313" key="4">
    <source>
        <dbReference type="EMBL" id="APE35291.1"/>
    </source>
</evidence>
<protein>
    <submittedName>
        <fullName evidence="4">Stress protein</fullName>
    </submittedName>
</protein>
<accession>A0A1J0VTB6</accession>
<feature type="compositionally biased region" description="Low complexity" evidence="2">
    <location>
        <begin position="208"/>
        <end position="218"/>
    </location>
</feature>
<evidence type="ECO:0000313" key="5">
    <source>
        <dbReference type="Proteomes" id="UP000183810"/>
    </source>
</evidence>
<dbReference type="PANTHER" id="PTHR32097">
    <property type="entry name" value="CAMP-BINDING PROTEIN 1-RELATED"/>
    <property type="match status" value="1"/>
</dbReference>
<dbReference type="KEGG" id="nsl:BOX37_16570"/>
<name>A0A1J0VTB6_9NOCA</name>
<dbReference type="RefSeq" id="WP_071928480.1">
    <property type="nucleotide sequence ID" value="NZ_CP018082.1"/>
</dbReference>
<feature type="region of interest" description="Disordered" evidence="2">
    <location>
        <begin position="447"/>
        <end position="473"/>
    </location>
</feature>
<dbReference type="InterPro" id="IPR003325">
    <property type="entry name" value="TerD"/>
</dbReference>
<dbReference type="AlphaFoldDB" id="A0A1J0VTB6"/>